<organism evidence="2 3">
    <name type="scientific">Paspalum notatum var. saurae</name>
    <dbReference type="NCBI Taxonomy" id="547442"/>
    <lineage>
        <taxon>Eukaryota</taxon>
        <taxon>Viridiplantae</taxon>
        <taxon>Streptophyta</taxon>
        <taxon>Embryophyta</taxon>
        <taxon>Tracheophyta</taxon>
        <taxon>Spermatophyta</taxon>
        <taxon>Magnoliopsida</taxon>
        <taxon>Liliopsida</taxon>
        <taxon>Poales</taxon>
        <taxon>Poaceae</taxon>
        <taxon>PACMAD clade</taxon>
        <taxon>Panicoideae</taxon>
        <taxon>Andropogonodae</taxon>
        <taxon>Paspaleae</taxon>
        <taxon>Paspalinae</taxon>
        <taxon>Paspalum</taxon>
    </lineage>
</organism>
<feature type="region of interest" description="Disordered" evidence="1">
    <location>
        <begin position="23"/>
        <end position="44"/>
    </location>
</feature>
<dbReference type="EMBL" id="CP144753">
    <property type="protein sequence ID" value="WVZ92813.1"/>
    <property type="molecule type" value="Genomic_DNA"/>
</dbReference>
<evidence type="ECO:0000256" key="1">
    <source>
        <dbReference type="SAM" id="MobiDB-lite"/>
    </source>
</evidence>
<evidence type="ECO:0000313" key="2">
    <source>
        <dbReference type="EMBL" id="WVZ92813.1"/>
    </source>
</evidence>
<sequence>QRPTTWPLAILLVQRQQIYKRPRPFASSPCGRPPDLGFSGVTSRRSESALSTKQICTWRQQARGGNCITCKNLLVEGHTDGALASYAVAASSFLPPFARAIA</sequence>
<feature type="non-terminal residue" evidence="2">
    <location>
        <position position="102"/>
    </location>
</feature>
<reference evidence="2 3" key="1">
    <citation type="submission" date="2024-02" db="EMBL/GenBank/DDBJ databases">
        <title>High-quality chromosome-scale genome assembly of Pensacola bahiagrass (Paspalum notatum Flugge var. saurae).</title>
        <authorList>
            <person name="Vega J.M."/>
            <person name="Podio M."/>
            <person name="Orjuela J."/>
            <person name="Siena L.A."/>
            <person name="Pessino S.C."/>
            <person name="Combes M.C."/>
            <person name="Mariac C."/>
            <person name="Albertini E."/>
            <person name="Pupilli F."/>
            <person name="Ortiz J.P.A."/>
            <person name="Leblanc O."/>
        </authorList>
    </citation>
    <scope>NUCLEOTIDE SEQUENCE [LARGE SCALE GENOMIC DNA]</scope>
    <source>
        <strain evidence="2">R1</strain>
        <tissue evidence="2">Leaf</tissue>
    </source>
</reference>
<name>A0AAQ3UK53_PASNO</name>
<proteinExistence type="predicted"/>
<keyword evidence="3" id="KW-1185">Reference proteome</keyword>
<gene>
    <name evidence="2" type="ORF">U9M48_038851</name>
</gene>
<protein>
    <submittedName>
        <fullName evidence="2">Uncharacterized protein</fullName>
    </submittedName>
</protein>
<dbReference type="Proteomes" id="UP001341281">
    <property type="component" value="Chromosome 09"/>
</dbReference>
<accession>A0AAQ3UK53</accession>
<evidence type="ECO:0000313" key="3">
    <source>
        <dbReference type="Proteomes" id="UP001341281"/>
    </source>
</evidence>
<dbReference type="AlphaFoldDB" id="A0AAQ3UK53"/>